<evidence type="ECO:0000256" key="3">
    <source>
        <dbReference type="ARBA" id="ARBA00004574"/>
    </source>
</evidence>
<dbReference type="PANTHER" id="PTHR23240">
    <property type="entry name" value="DNA CROSS-LINK REPAIR PROTEIN PSO2/SNM1-RELATED"/>
    <property type="match status" value="1"/>
</dbReference>
<dbReference type="EMBL" id="JARK01001395">
    <property type="protein sequence ID" value="EYC09599.1"/>
    <property type="molecule type" value="Genomic_DNA"/>
</dbReference>
<dbReference type="SUPFAM" id="SSF56281">
    <property type="entry name" value="Metallo-hydrolase/oxidoreductase"/>
    <property type="match status" value="1"/>
</dbReference>
<proteinExistence type="inferred from homology"/>
<feature type="compositionally biased region" description="Polar residues" evidence="16">
    <location>
        <begin position="12"/>
        <end position="23"/>
    </location>
</feature>
<keyword evidence="10" id="KW-0779">Telomere</keyword>
<keyword evidence="9" id="KW-0378">Hydrolase</keyword>
<feature type="compositionally biased region" description="Basic residues" evidence="16">
    <location>
        <begin position="1"/>
        <end position="10"/>
    </location>
</feature>
<keyword evidence="11" id="KW-0234">DNA repair</keyword>
<evidence type="ECO:0000256" key="8">
    <source>
        <dbReference type="ARBA" id="ARBA00022763"/>
    </source>
</evidence>
<dbReference type="InterPro" id="IPR011084">
    <property type="entry name" value="DRMBL"/>
</dbReference>
<evidence type="ECO:0000313" key="19">
    <source>
        <dbReference type="Proteomes" id="UP000024635"/>
    </source>
</evidence>
<dbReference type="GO" id="GO:0005634">
    <property type="term" value="C:nucleus"/>
    <property type="evidence" value="ECO:0007669"/>
    <property type="project" value="UniProtKB-SubCell"/>
</dbReference>
<feature type="region of interest" description="Disordered" evidence="16">
    <location>
        <begin position="1"/>
        <end position="69"/>
    </location>
</feature>
<dbReference type="GO" id="GO:0006303">
    <property type="term" value="P:double-strand break repair via nonhomologous end joining"/>
    <property type="evidence" value="ECO:0007669"/>
    <property type="project" value="TreeGrafter"/>
</dbReference>
<protein>
    <recommendedName>
        <fullName evidence="13">5' exonuclease Apollo</fullName>
        <ecNumber evidence="5">3.5.2.6</ecNumber>
    </recommendedName>
    <alternativeName>
        <fullName evidence="14">DNA cross-link repair 1B protein</fullName>
    </alternativeName>
    <alternativeName>
        <fullName evidence="15">SNM1 homolog B</fullName>
    </alternativeName>
</protein>
<comment type="caution">
    <text evidence="18">The sequence shown here is derived from an EMBL/GenBank/DDBJ whole genome shotgun (WGS) entry which is preliminary data.</text>
</comment>
<comment type="similarity">
    <text evidence="4">Belongs to the DNA repair metallo-beta-lactamase (DRMBL) family.</text>
</comment>
<dbReference type="Gene3D" id="3.40.50.12650">
    <property type="match status" value="1"/>
</dbReference>
<comment type="catalytic activity">
    <reaction evidence="1">
        <text>a beta-lactam + H2O = a substituted beta-amino acid</text>
        <dbReference type="Rhea" id="RHEA:20401"/>
        <dbReference type="ChEBI" id="CHEBI:15377"/>
        <dbReference type="ChEBI" id="CHEBI:35627"/>
        <dbReference type="ChEBI" id="CHEBI:140347"/>
        <dbReference type="EC" id="3.5.2.6"/>
    </reaction>
</comment>
<evidence type="ECO:0000256" key="6">
    <source>
        <dbReference type="ARBA" id="ARBA00022454"/>
    </source>
</evidence>
<keyword evidence="6" id="KW-0158">Chromosome</keyword>
<reference evidence="19" key="1">
    <citation type="journal article" date="2015" name="Nat. Genet.">
        <title>The genome and transcriptome of the zoonotic hookworm Ancylostoma ceylanicum identify infection-specific gene families.</title>
        <authorList>
            <person name="Schwarz E.M."/>
            <person name="Hu Y."/>
            <person name="Antoshechkin I."/>
            <person name="Miller M.M."/>
            <person name="Sternberg P.W."/>
            <person name="Aroian R.V."/>
        </authorList>
    </citation>
    <scope>NUCLEOTIDE SEQUENCE</scope>
    <source>
        <strain evidence="19">HY135</strain>
    </source>
</reference>
<name>A0A016U2V1_9BILA</name>
<dbReference type="GO" id="GO:0003684">
    <property type="term" value="F:damaged DNA binding"/>
    <property type="evidence" value="ECO:0007669"/>
    <property type="project" value="TreeGrafter"/>
</dbReference>
<evidence type="ECO:0000256" key="9">
    <source>
        <dbReference type="ARBA" id="ARBA00022801"/>
    </source>
</evidence>
<dbReference type="GO" id="GO:0000781">
    <property type="term" value="C:chromosome, telomeric region"/>
    <property type="evidence" value="ECO:0007669"/>
    <property type="project" value="UniProtKB-SubCell"/>
</dbReference>
<dbReference type="GO" id="GO:0036297">
    <property type="term" value="P:interstrand cross-link repair"/>
    <property type="evidence" value="ECO:0007669"/>
    <property type="project" value="TreeGrafter"/>
</dbReference>
<evidence type="ECO:0000256" key="12">
    <source>
        <dbReference type="ARBA" id="ARBA00023242"/>
    </source>
</evidence>
<evidence type="ECO:0000256" key="4">
    <source>
        <dbReference type="ARBA" id="ARBA00010304"/>
    </source>
</evidence>
<dbReference type="EC" id="3.5.2.6" evidence="5"/>
<evidence type="ECO:0000256" key="2">
    <source>
        <dbReference type="ARBA" id="ARBA00004123"/>
    </source>
</evidence>
<evidence type="ECO:0000256" key="10">
    <source>
        <dbReference type="ARBA" id="ARBA00022895"/>
    </source>
</evidence>
<keyword evidence="8" id="KW-0227">DNA damage</keyword>
<evidence type="ECO:0000256" key="5">
    <source>
        <dbReference type="ARBA" id="ARBA00012865"/>
    </source>
</evidence>
<dbReference type="PANTHER" id="PTHR23240:SF26">
    <property type="entry name" value="5' EXONUCLEASE APOLLO"/>
    <property type="match status" value="1"/>
</dbReference>
<dbReference type="AlphaFoldDB" id="A0A016U2V1"/>
<evidence type="ECO:0000256" key="16">
    <source>
        <dbReference type="SAM" id="MobiDB-lite"/>
    </source>
</evidence>
<dbReference type="Proteomes" id="UP000024635">
    <property type="component" value="Unassembled WGS sequence"/>
</dbReference>
<evidence type="ECO:0000313" key="18">
    <source>
        <dbReference type="EMBL" id="EYC09599.1"/>
    </source>
</evidence>
<evidence type="ECO:0000256" key="7">
    <source>
        <dbReference type="ARBA" id="ARBA00022722"/>
    </source>
</evidence>
<dbReference type="Gene3D" id="3.60.15.10">
    <property type="entry name" value="Ribonuclease Z/Hydroxyacylglutathione hydrolase-like"/>
    <property type="match status" value="1"/>
</dbReference>
<dbReference type="STRING" id="53326.A0A016U2V1"/>
<dbReference type="GO" id="GO:0035312">
    <property type="term" value="F:5'-3' DNA exonuclease activity"/>
    <property type="evidence" value="ECO:0007669"/>
    <property type="project" value="TreeGrafter"/>
</dbReference>
<keyword evidence="12" id="KW-0539">Nucleus</keyword>
<feature type="compositionally biased region" description="Polar residues" evidence="16">
    <location>
        <begin position="54"/>
        <end position="65"/>
    </location>
</feature>
<evidence type="ECO:0000256" key="14">
    <source>
        <dbReference type="ARBA" id="ARBA00041693"/>
    </source>
</evidence>
<dbReference type="OrthoDB" id="262529at2759"/>
<feature type="domain" description="DNA repair metallo-beta-lactamase" evidence="17">
    <location>
        <begin position="402"/>
        <end position="433"/>
    </location>
</feature>
<dbReference type="Pfam" id="PF07522">
    <property type="entry name" value="DRMBL"/>
    <property type="match status" value="1"/>
</dbReference>
<evidence type="ECO:0000259" key="17">
    <source>
        <dbReference type="Pfam" id="PF07522"/>
    </source>
</evidence>
<dbReference type="GO" id="GO:0000723">
    <property type="term" value="P:telomere maintenance"/>
    <property type="evidence" value="ECO:0007669"/>
    <property type="project" value="TreeGrafter"/>
</dbReference>
<gene>
    <name evidence="18" type="primary">Acey_s0059.g2955</name>
    <name evidence="18" type="synonym">Acey-mrt-1</name>
    <name evidence="18" type="ORF">Y032_0059g2955</name>
</gene>
<keyword evidence="19" id="KW-1185">Reference proteome</keyword>
<accession>A0A016U2V1</accession>
<evidence type="ECO:0000256" key="1">
    <source>
        <dbReference type="ARBA" id="ARBA00001526"/>
    </source>
</evidence>
<comment type="subcellular location">
    <subcellularLocation>
        <location evidence="3">Chromosome</location>
        <location evidence="3">Telomere</location>
    </subcellularLocation>
    <subcellularLocation>
        <location evidence="2">Nucleus</location>
    </subcellularLocation>
</comment>
<evidence type="ECO:0000256" key="15">
    <source>
        <dbReference type="ARBA" id="ARBA00042738"/>
    </source>
</evidence>
<sequence>MVMSRAKRKASSNEPQMQTPSSSQRKKSPGEIPPTIAAEADQHGIATRVEDTDSAPNTPSSSSGRPRNVRFCNENANEVRIIPSVKTTLPFAEQMAKERQAEAEEAQRLQLEEETSAEDFVEGNTIPKCGKIVIGRQYISIDRFVRSDNCKYHFLTHAHVDHIGNLNKSWKSPIYCSELTAKILPIIMGKKAPSSTFLRPLKVGESHMIEPNLFVTVLDAHHCLGSVMFLFEGASIPGGSVLCTGDFRADSEMLARFENDPSFMKLAEVSISKIYLDNTYLDYREANFPEREESAKMLLSKMEGLHDCSVLFPVFKLGREEMLEKVSEHLSEPISTSSQRLAIRKVCGSKRGEFYDEDTTARIRTSLRGAKNVFAALKKMPEPAVTIDISLRGEYSEILKDNLVTIPYSDHSSREEIFAFLSRLRFGEVVPTSAPMELSTAEELMKLSKAVIPSTTPFPRADDVQTIMEERTVELGQTEEVVATPSGLTSPRLNFDFSSLKPVDTSVFRSQGVDLLQYCCVVDLARKFALDSSRSGEYEVNFYDEHGNILG</sequence>
<dbReference type="InterPro" id="IPR036866">
    <property type="entry name" value="RibonucZ/Hydroxyglut_hydro"/>
</dbReference>
<evidence type="ECO:0000256" key="11">
    <source>
        <dbReference type="ARBA" id="ARBA00023204"/>
    </source>
</evidence>
<keyword evidence="7" id="KW-0540">Nuclease</keyword>
<dbReference type="GO" id="GO:0008800">
    <property type="term" value="F:beta-lactamase activity"/>
    <property type="evidence" value="ECO:0007669"/>
    <property type="project" value="UniProtKB-EC"/>
</dbReference>
<organism evidence="18 19">
    <name type="scientific">Ancylostoma ceylanicum</name>
    <dbReference type="NCBI Taxonomy" id="53326"/>
    <lineage>
        <taxon>Eukaryota</taxon>
        <taxon>Metazoa</taxon>
        <taxon>Ecdysozoa</taxon>
        <taxon>Nematoda</taxon>
        <taxon>Chromadorea</taxon>
        <taxon>Rhabditida</taxon>
        <taxon>Rhabditina</taxon>
        <taxon>Rhabditomorpha</taxon>
        <taxon>Strongyloidea</taxon>
        <taxon>Ancylostomatidae</taxon>
        <taxon>Ancylostomatinae</taxon>
        <taxon>Ancylostoma</taxon>
    </lineage>
</organism>
<evidence type="ECO:0000256" key="13">
    <source>
        <dbReference type="ARBA" id="ARBA00039555"/>
    </source>
</evidence>